<dbReference type="Proteomes" id="UP000266673">
    <property type="component" value="Unassembled WGS sequence"/>
</dbReference>
<dbReference type="EMBL" id="QKWP01000213">
    <property type="protein sequence ID" value="RIB24514.1"/>
    <property type="molecule type" value="Genomic_DNA"/>
</dbReference>
<gene>
    <name evidence="1" type="ORF">C2G38_2168369</name>
</gene>
<proteinExistence type="predicted"/>
<protein>
    <submittedName>
        <fullName evidence="1">Uncharacterized protein</fullName>
    </submittedName>
</protein>
<evidence type="ECO:0000313" key="1">
    <source>
        <dbReference type="EMBL" id="RIB24514.1"/>
    </source>
</evidence>
<dbReference type="OrthoDB" id="2486526at2759"/>
<organism evidence="1 2">
    <name type="scientific">Gigaspora rosea</name>
    <dbReference type="NCBI Taxonomy" id="44941"/>
    <lineage>
        <taxon>Eukaryota</taxon>
        <taxon>Fungi</taxon>
        <taxon>Fungi incertae sedis</taxon>
        <taxon>Mucoromycota</taxon>
        <taxon>Glomeromycotina</taxon>
        <taxon>Glomeromycetes</taxon>
        <taxon>Diversisporales</taxon>
        <taxon>Gigasporaceae</taxon>
        <taxon>Gigaspora</taxon>
    </lineage>
</organism>
<accession>A0A397VPV2</accession>
<evidence type="ECO:0000313" key="2">
    <source>
        <dbReference type="Proteomes" id="UP000266673"/>
    </source>
</evidence>
<keyword evidence="2" id="KW-1185">Reference proteome</keyword>
<name>A0A397VPV2_9GLOM</name>
<comment type="caution">
    <text evidence="1">The sequence shown here is derived from an EMBL/GenBank/DDBJ whole genome shotgun (WGS) entry which is preliminary data.</text>
</comment>
<reference evidence="1 2" key="1">
    <citation type="submission" date="2018-06" db="EMBL/GenBank/DDBJ databases">
        <title>Comparative genomics reveals the genomic features of Rhizophagus irregularis, R. cerebriforme, R. diaphanum and Gigaspora rosea, and their symbiotic lifestyle signature.</title>
        <authorList>
            <person name="Morin E."/>
            <person name="San Clemente H."/>
            <person name="Chen E.C.H."/>
            <person name="De La Providencia I."/>
            <person name="Hainaut M."/>
            <person name="Kuo A."/>
            <person name="Kohler A."/>
            <person name="Murat C."/>
            <person name="Tang N."/>
            <person name="Roy S."/>
            <person name="Loubradou J."/>
            <person name="Henrissat B."/>
            <person name="Grigoriev I.V."/>
            <person name="Corradi N."/>
            <person name="Roux C."/>
            <person name="Martin F.M."/>
        </authorList>
    </citation>
    <scope>NUCLEOTIDE SEQUENCE [LARGE SCALE GENOMIC DNA]</scope>
    <source>
        <strain evidence="1 2">DAOM 194757</strain>
    </source>
</reference>
<sequence>MPKAPIYKVPFETFANIFDNLDDNLDALHFAQTCKYLAQSFKLYNYPTPGRDVLISLTTNCIKPKRFYFSRSTIGKRKWEPLYIEFDPDSLLCKNCIKYFSGYKCDSKKPCNICLKSKFECKLVEKTVRKRVKKTQKEEYFCNSPFQSNEKLVCVKERDIGKH</sequence>
<dbReference type="AlphaFoldDB" id="A0A397VPV2"/>